<feature type="domain" description="Tll0287-like" evidence="1">
    <location>
        <begin position="57"/>
        <end position="160"/>
    </location>
</feature>
<proteinExistence type="predicted"/>
<dbReference type="EMBL" id="PUIA01000069">
    <property type="protein sequence ID" value="PQO26177.1"/>
    <property type="molecule type" value="Genomic_DNA"/>
</dbReference>
<accession>A0A2S8F245</accession>
<dbReference type="InterPro" id="IPR021796">
    <property type="entry name" value="Tll0287-like_dom"/>
</dbReference>
<comment type="caution">
    <text evidence="2">The sequence shown here is derived from an EMBL/GenBank/DDBJ whole genome shotgun (WGS) entry which is preliminary data.</text>
</comment>
<reference evidence="2 3" key="1">
    <citation type="submission" date="2018-02" db="EMBL/GenBank/DDBJ databases">
        <title>Comparative genomes isolates from brazilian mangrove.</title>
        <authorList>
            <person name="Araujo J.E."/>
            <person name="Taketani R.G."/>
            <person name="Silva M.C.P."/>
            <person name="Loureco M.V."/>
            <person name="Andreote F.D."/>
        </authorList>
    </citation>
    <scope>NUCLEOTIDE SEQUENCE [LARGE SCALE GENOMIC DNA]</scope>
    <source>
        <strain evidence="2 3">HEX-2 MGV</strain>
    </source>
</reference>
<evidence type="ECO:0000313" key="2">
    <source>
        <dbReference type="EMBL" id="PQO26177.1"/>
    </source>
</evidence>
<name>A0A2S8F245_9BACT</name>
<protein>
    <recommendedName>
        <fullName evidence="1">Tll0287-like domain-containing protein</fullName>
    </recommendedName>
</protein>
<organism evidence="2 3">
    <name type="scientific">Blastopirellula marina</name>
    <dbReference type="NCBI Taxonomy" id="124"/>
    <lineage>
        <taxon>Bacteria</taxon>
        <taxon>Pseudomonadati</taxon>
        <taxon>Planctomycetota</taxon>
        <taxon>Planctomycetia</taxon>
        <taxon>Pirellulales</taxon>
        <taxon>Pirellulaceae</taxon>
        <taxon>Blastopirellula</taxon>
    </lineage>
</organism>
<evidence type="ECO:0000259" key="1">
    <source>
        <dbReference type="Pfam" id="PF11845"/>
    </source>
</evidence>
<sequence length="175" mass="19256">MRTSQAVSWALLAAVVSISFLSISRGESPEKDAPVERARKTVLMIDDIYKGGIVLITENYVHDDDDMPAGVAFKKLFASAEEKGWHSVRLLDATEEPYNPENAPADEFEKNAIKALLAGKPGYETVIEKEGKRYLRSATPVPVVMQKCIMCHEQYAEAKPGTPIGAISYTVPIED</sequence>
<dbReference type="OrthoDB" id="5568461at2"/>
<dbReference type="Pfam" id="PF11845">
    <property type="entry name" value="Tll0287-like"/>
    <property type="match status" value="1"/>
</dbReference>
<dbReference type="AlphaFoldDB" id="A0A2S8F245"/>
<gene>
    <name evidence="2" type="ORF">C5Y96_22315</name>
</gene>
<dbReference type="RefSeq" id="WP_105358009.1">
    <property type="nucleotide sequence ID" value="NZ_PUIA01000069.1"/>
</dbReference>
<evidence type="ECO:0000313" key="3">
    <source>
        <dbReference type="Proteomes" id="UP000240009"/>
    </source>
</evidence>
<dbReference type="Proteomes" id="UP000240009">
    <property type="component" value="Unassembled WGS sequence"/>
</dbReference>